<name>A0A0S4JJ39_BODSA</name>
<dbReference type="SUPFAM" id="SSF48452">
    <property type="entry name" value="TPR-like"/>
    <property type="match status" value="1"/>
</dbReference>
<feature type="compositionally biased region" description="Acidic residues" evidence="1">
    <location>
        <begin position="455"/>
        <end position="465"/>
    </location>
</feature>
<dbReference type="Proteomes" id="UP000051952">
    <property type="component" value="Unassembled WGS sequence"/>
</dbReference>
<feature type="compositionally biased region" description="Polar residues" evidence="1">
    <location>
        <begin position="466"/>
        <end position="475"/>
    </location>
</feature>
<dbReference type="VEuPathDB" id="TriTrypDB:BSAL_32325"/>
<reference evidence="3" key="1">
    <citation type="submission" date="2015-09" db="EMBL/GenBank/DDBJ databases">
        <authorList>
            <consortium name="Pathogen Informatics"/>
        </authorList>
    </citation>
    <scope>NUCLEOTIDE SEQUENCE [LARGE SCALE GENOMIC DNA]</scope>
    <source>
        <strain evidence="3">Lake Konstanz</strain>
    </source>
</reference>
<protein>
    <submittedName>
        <fullName evidence="2">Uncharacterized protein</fullName>
    </submittedName>
</protein>
<accession>A0A0S4JJ39</accession>
<proteinExistence type="predicted"/>
<sequence>MNVVKNATSLRSEGKFQEALEILSAAISTLPSSHIGMSKTLFNDLRYPMSSLRAARAYCNMKLGHFVEAQNDASSALLLVPEDVSMKLLSAHVHYVVGNFMVAAKIASEVIADCGGDDGSEETETLVKRASKLLKRCSVDRSFDASSPNVAVAENDSYDNDDEFESAWEPLAQSCSSCGKPLAATSRGFGTLAQSASSATAVIDDFLKHLMDDRLSSLIQSSLGHRARTHLPSVISALVTLHKRQLVDDATVSEVVVCQLVACCPDDKKNLQLLTAVLFGNSSQHVSNALRTVSQQPFILFGDLATHQAICASIVSKVSQFTASGNKQQRAAMERMMNTYQTIDLLLIERGLCGRRLPAGGSAFEGAAKELMNDVAENVLQRPMRLPNNSLSRQQPHLPESENLWDVSVAAALFPLCASLFVRYCGDAVQALFTSQQRRRPSGDSHTELITPTDMIDDEKSEEAQDGNNNSSASTAAPQHLFQFPTGAATCGVVPPFVHALAPLMRHYYLKRSSSDAQEFAREVLSLCAPKELQGNLRTALSNYLNLPV</sequence>
<gene>
    <name evidence="2" type="ORF">BSAL_32325</name>
</gene>
<evidence type="ECO:0000313" key="3">
    <source>
        <dbReference type="Proteomes" id="UP000051952"/>
    </source>
</evidence>
<dbReference type="EMBL" id="CYKH01001931">
    <property type="protein sequence ID" value="CUG91485.1"/>
    <property type="molecule type" value="Genomic_DNA"/>
</dbReference>
<keyword evidence="3" id="KW-1185">Reference proteome</keyword>
<evidence type="ECO:0000256" key="1">
    <source>
        <dbReference type="SAM" id="MobiDB-lite"/>
    </source>
</evidence>
<feature type="region of interest" description="Disordered" evidence="1">
    <location>
        <begin position="435"/>
        <end position="475"/>
    </location>
</feature>
<organism evidence="2 3">
    <name type="scientific">Bodo saltans</name>
    <name type="common">Flagellated protozoan</name>
    <dbReference type="NCBI Taxonomy" id="75058"/>
    <lineage>
        <taxon>Eukaryota</taxon>
        <taxon>Discoba</taxon>
        <taxon>Euglenozoa</taxon>
        <taxon>Kinetoplastea</taxon>
        <taxon>Metakinetoplastina</taxon>
        <taxon>Eubodonida</taxon>
        <taxon>Bodonidae</taxon>
        <taxon>Bodo</taxon>
    </lineage>
</organism>
<evidence type="ECO:0000313" key="2">
    <source>
        <dbReference type="EMBL" id="CUG91485.1"/>
    </source>
</evidence>
<dbReference type="AlphaFoldDB" id="A0A0S4JJ39"/>
<dbReference type="InterPro" id="IPR011990">
    <property type="entry name" value="TPR-like_helical_dom_sf"/>
</dbReference>
<dbReference type="Gene3D" id="1.25.40.10">
    <property type="entry name" value="Tetratricopeptide repeat domain"/>
    <property type="match status" value="1"/>
</dbReference>